<organism evidence="10 12">
    <name type="scientific">Suttonella indologenes</name>
    <dbReference type="NCBI Taxonomy" id="13276"/>
    <lineage>
        <taxon>Bacteria</taxon>
        <taxon>Pseudomonadati</taxon>
        <taxon>Pseudomonadota</taxon>
        <taxon>Gammaproteobacteria</taxon>
        <taxon>Cardiobacteriales</taxon>
        <taxon>Cardiobacteriaceae</taxon>
        <taxon>Suttonella</taxon>
    </lineage>
</organism>
<dbReference type="OrthoDB" id="9798176at2"/>
<reference evidence="10 12" key="1">
    <citation type="submission" date="2018-06" db="EMBL/GenBank/DDBJ databases">
        <authorList>
            <consortium name="Pathogen Informatics"/>
            <person name="Doyle S."/>
        </authorList>
    </citation>
    <scope>NUCLEOTIDE SEQUENCE [LARGE SCALE GENOMIC DNA]</scope>
    <source>
        <strain evidence="10 12">NCTC10717</strain>
    </source>
</reference>
<evidence type="ECO:0000256" key="7">
    <source>
        <dbReference type="ARBA" id="ARBA00022842"/>
    </source>
</evidence>
<evidence type="ECO:0000313" key="12">
    <source>
        <dbReference type="Proteomes" id="UP000254575"/>
    </source>
</evidence>
<keyword evidence="3 9" id="KW-0540">Nuclease</keyword>
<gene>
    <name evidence="9" type="primary">cas2</name>
    <name evidence="10" type="ORF">NCTC10717_00090</name>
    <name evidence="11" type="ORF">NCTC10717_02429</name>
</gene>
<keyword evidence="12" id="KW-1185">Reference proteome</keyword>
<keyword evidence="8 9" id="KW-0051">Antiviral defense</keyword>
<dbReference type="Gene3D" id="3.30.70.240">
    <property type="match status" value="1"/>
</dbReference>
<keyword evidence="5 9" id="KW-0255">Endonuclease</keyword>
<dbReference type="GO" id="GO:0016787">
    <property type="term" value="F:hydrolase activity"/>
    <property type="evidence" value="ECO:0007669"/>
    <property type="project" value="UniProtKB-KW"/>
</dbReference>
<evidence type="ECO:0000256" key="9">
    <source>
        <dbReference type="HAMAP-Rule" id="MF_01471"/>
    </source>
</evidence>
<dbReference type="RefSeq" id="WP_115219461.1">
    <property type="nucleotide sequence ID" value="NZ_UHIA01000003.1"/>
</dbReference>
<dbReference type="CDD" id="cd09725">
    <property type="entry name" value="Cas2_I_II_III"/>
    <property type="match status" value="1"/>
</dbReference>
<accession>A0A380MLT5</accession>
<evidence type="ECO:0000256" key="5">
    <source>
        <dbReference type="ARBA" id="ARBA00022759"/>
    </source>
</evidence>
<dbReference type="GO" id="GO:0043571">
    <property type="term" value="P:maintenance of CRISPR repeat elements"/>
    <property type="evidence" value="ECO:0007669"/>
    <property type="project" value="UniProtKB-UniRule"/>
</dbReference>
<sequence>MRHYYLFIYDISCPKRQAKIRRLLQSYATGRQKSLYECNLHPHEQQQLCNDISELITEQDSLHYFITDSEKAKHYGIAHPLRQDYFIIS</sequence>
<comment type="function">
    <text evidence="9">CRISPR (clustered regularly interspaced short palindromic repeat), is an adaptive immune system that provides protection against mobile genetic elements (viruses, transposable elements and conjugative plasmids). CRISPR clusters contain sequences complementary to antecedent mobile elements and target invading nucleic acids. CRISPR clusters are transcribed and processed into CRISPR RNA (crRNA). Functions as a ssRNA-specific endoribonuclease. Involved in the integration of spacer DNA into the CRISPR cassette.</text>
</comment>
<name>A0A380MLT5_9GAMM</name>
<dbReference type="NCBIfam" id="TIGR01573">
    <property type="entry name" value="cas2"/>
    <property type="match status" value="1"/>
</dbReference>
<comment type="subunit">
    <text evidence="9">Homodimer, forms a heterotetramer with a Cas1 homodimer.</text>
</comment>
<evidence type="ECO:0000256" key="4">
    <source>
        <dbReference type="ARBA" id="ARBA00022723"/>
    </source>
</evidence>
<evidence type="ECO:0000256" key="2">
    <source>
        <dbReference type="ARBA" id="ARBA00009959"/>
    </source>
</evidence>
<dbReference type="EMBL" id="UHIA01000004">
    <property type="protein sequence ID" value="SUO98673.1"/>
    <property type="molecule type" value="Genomic_DNA"/>
</dbReference>
<dbReference type="GO" id="GO:0046872">
    <property type="term" value="F:metal ion binding"/>
    <property type="evidence" value="ECO:0007669"/>
    <property type="project" value="UniProtKB-UniRule"/>
</dbReference>
<protein>
    <recommendedName>
        <fullName evidence="9">CRISPR-associated endoribonuclease Cas2</fullName>
        <ecNumber evidence="9">3.1.-.-</ecNumber>
    </recommendedName>
</protein>
<dbReference type="SUPFAM" id="SSF143430">
    <property type="entry name" value="TTP0101/SSO1404-like"/>
    <property type="match status" value="1"/>
</dbReference>
<evidence type="ECO:0000313" key="11">
    <source>
        <dbReference type="EMBL" id="SUO98673.1"/>
    </source>
</evidence>
<comment type="similarity">
    <text evidence="2 9">Belongs to the CRISPR-associated endoribonuclease Cas2 protein family.</text>
</comment>
<dbReference type="HAMAP" id="MF_01471">
    <property type="entry name" value="Cas2"/>
    <property type="match status" value="1"/>
</dbReference>
<evidence type="ECO:0000256" key="3">
    <source>
        <dbReference type="ARBA" id="ARBA00022722"/>
    </source>
</evidence>
<comment type="cofactor">
    <cofactor evidence="1 9">
        <name>Mg(2+)</name>
        <dbReference type="ChEBI" id="CHEBI:18420"/>
    </cofactor>
</comment>
<evidence type="ECO:0000256" key="1">
    <source>
        <dbReference type="ARBA" id="ARBA00001946"/>
    </source>
</evidence>
<dbReference type="GO" id="GO:0004521">
    <property type="term" value="F:RNA endonuclease activity"/>
    <property type="evidence" value="ECO:0007669"/>
    <property type="project" value="InterPro"/>
</dbReference>
<keyword evidence="6 9" id="KW-0378">Hydrolase</keyword>
<dbReference type="Proteomes" id="UP000254575">
    <property type="component" value="Unassembled WGS sequence"/>
</dbReference>
<feature type="binding site" evidence="9">
    <location>
        <position position="10"/>
    </location>
    <ligand>
        <name>Mg(2+)</name>
        <dbReference type="ChEBI" id="CHEBI:18420"/>
        <note>catalytic</note>
    </ligand>
</feature>
<dbReference type="EC" id="3.1.-.-" evidence="9"/>
<dbReference type="PANTHER" id="PTHR34405:SF3">
    <property type="entry name" value="CRISPR-ASSOCIATED ENDORIBONUCLEASE CAS2 3"/>
    <property type="match status" value="1"/>
</dbReference>
<dbReference type="InterPro" id="IPR021127">
    <property type="entry name" value="CRISPR_associated_Cas2"/>
</dbReference>
<evidence type="ECO:0000256" key="8">
    <source>
        <dbReference type="ARBA" id="ARBA00023118"/>
    </source>
</evidence>
<evidence type="ECO:0000256" key="6">
    <source>
        <dbReference type="ARBA" id="ARBA00022801"/>
    </source>
</evidence>
<keyword evidence="7 9" id="KW-0460">Magnesium</keyword>
<keyword evidence="4 9" id="KW-0479">Metal-binding</keyword>
<dbReference type="GO" id="GO:0051607">
    <property type="term" value="P:defense response to virus"/>
    <property type="evidence" value="ECO:0007669"/>
    <property type="project" value="UniProtKB-UniRule"/>
</dbReference>
<dbReference type="PANTHER" id="PTHR34405">
    <property type="entry name" value="CRISPR-ASSOCIATED ENDORIBONUCLEASE CAS2"/>
    <property type="match status" value="1"/>
</dbReference>
<dbReference type="Pfam" id="PF09827">
    <property type="entry name" value="CRISPR_Cas2"/>
    <property type="match status" value="1"/>
</dbReference>
<proteinExistence type="inferred from homology"/>
<dbReference type="InterPro" id="IPR019199">
    <property type="entry name" value="Virulence_VapD/CRISPR_Cas2"/>
</dbReference>
<dbReference type="AlphaFoldDB" id="A0A380MLT5"/>
<dbReference type="EMBL" id="UHIA01000003">
    <property type="protein sequence ID" value="SUO91296.1"/>
    <property type="molecule type" value="Genomic_DNA"/>
</dbReference>
<evidence type="ECO:0000313" key="10">
    <source>
        <dbReference type="EMBL" id="SUO91296.1"/>
    </source>
</evidence>